<comment type="caution">
    <text evidence="2">The sequence shown here is derived from an EMBL/GenBank/DDBJ whole genome shotgun (WGS) entry which is preliminary data.</text>
</comment>
<name>A0ABW5Z3U8_9FLAO</name>
<reference evidence="3" key="1">
    <citation type="journal article" date="2019" name="Int. J. Syst. Evol. Microbiol.">
        <title>The Global Catalogue of Microorganisms (GCM) 10K type strain sequencing project: providing services to taxonomists for standard genome sequencing and annotation.</title>
        <authorList>
            <consortium name="The Broad Institute Genomics Platform"/>
            <consortium name="The Broad Institute Genome Sequencing Center for Infectious Disease"/>
            <person name="Wu L."/>
            <person name="Ma J."/>
        </authorList>
    </citation>
    <scope>NUCLEOTIDE SEQUENCE [LARGE SCALE GENOMIC DNA]</scope>
    <source>
        <strain evidence="3">KCTC 52644</strain>
    </source>
</reference>
<proteinExistence type="predicted"/>
<dbReference type="Pfam" id="PF12732">
    <property type="entry name" value="YtxH"/>
    <property type="match status" value="1"/>
</dbReference>
<dbReference type="Proteomes" id="UP001597549">
    <property type="component" value="Unassembled WGS sequence"/>
</dbReference>
<keyword evidence="1" id="KW-0812">Transmembrane</keyword>
<evidence type="ECO:0000256" key="1">
    <source>
        <dbReference type="SAM" id="Phobius"/>
    </source>
</evidence>
<dbReference type="RefSeq" id="WP_379802891.1">
    <property type="nucleotide sequence ID" value="NZ_JBHUOL010000001.1"/>
</dbReference>
<dbReference type="InterPro" id="IPR024623">
    <property type="entry name" value="YtxH"/>
</dbReference>
<dbReference type="EMBL" id="JBHUOL010000001">
    <property type="protein sequence ID" value="MFD2907136.1"/>
    <property type="molecule type" value="Genomic_DNA"/>
</dbReference>
<keyword evidence="1" id="KW-0472">Membrane</keyword>
<sequence>MKSSNVLLGVVGGLAAGAVLGVLFAPDKGENTRKKIAQKSSDLKDNLTDSFSDFVSNVEDKYKDLASKASSLMEDGSENLEKINKKLNV</sequence>
<accession>A0ABW5Z3U8</accession>
<organism evidence="2 3">
    <name type="scientific">Flavobacterium ardleyense</name>
    <dbReference type="NCBI Taxonomy" id="2038737"/>
    <lineage>
        <taxon>Bacteria</taxon>
        <taxon>Pseudomonadati</taxon>
        <taxon>Bacteroidota</taxon>
        <taxon>Flavobacteriia</taxon>
        <taxon>Flavobacteriales</taxon>
        <taxon>Flavobacteriaceae</taxon>
        <taxon>Flavobacterium</taxon>
    </lineage>
</organism>
<evidence type="ECO:0000313" key="3">
    <source>
        <dbReference type="Proteomes" id="UP001597549"/>
    </source>
</evidence>
<gene>
    <name evidence="2" type="ORF">ACFSX9_00165</name>
</gene>
<feature type="transmembrane region" description="Helical" evidence="1">
    <location>
        <begin position="6"/>
        <end position="25"/>
    </location>
</feature>
<evidence type="ECO:0000313" key="2">
    <source>
        <dbReference type="EMBL" id="MFD2907136.1"/>
    </source>
</evidence>
<dbReference type="Gene3D" id="1.20.120.20">
    <property type="entry name" value="Apolipoprotein"/>
    <property type="match status" value="1"/>
</dbReference>
<keyword evidence="3" id="KW-1185">Reference proteome</keyword>
<protein>
    <submittedName>
        <fullName evidence="2">YtxH domain-containing protein</fullName>
    </submittedName>
</protein>
<keyword evidence="1" id="KW-1133">Transmembrane helix</keyword>